<dbReference type="Proteomes" id="UP000308114">
    <property type="component" value="Unassembled WGS sequence"/>
</dbReference>
<dbReference type="AlphaFoldDB" id="A0A4U2PX79"/>
<organism evidence="1 2">
    <name type="scientific">Paenibacillus terrae</name>
    <dbReference type="NCBI Taxonomy" id="159743"/>
    <lineage>
        <taxon>Bacteria</taxon>
        <taxon>Bacillati</taxon>
        <taxon>Bacillota</taxon>
        <taxon>Bacilli</taxon>
        <taxon>Bacillales</taxon>
        <taxon>Paenibacillaceae</taxon>
        <taxon>Paenibacillus</taxon>
    </lineage>
</organism>
<comment type="caution">
    <text evidence="1">The sequence shown here is derived from an EMBL/GenBank/DDBJ whole genome shotgun (WGS) entry which is preliminary data.</text>
</comment>
<sequence>MINQTELENRIKKLMHIVLPQMRSRGVVLQKEFNELLDCMEQLTKLSKDQEIISKRLAFNLFFFYTKVNMTFEYYITDEEAKGDLLVRLYEQTMNLLSSGSYLEL</sequence>
<reference evidence="1 2" key="1">
    <citation type="submission" date="2018-01" db="EMBL/GenBank/DDBJ databases">
        <title>Bacillales members from the olive rhizosphere are effective biological control agents against Verticillium dahliae.</title>
        <authorList>
            <person name="Gomez-Lama C."/>
            <person name="Legarda G."/>
            <person name="Ruano-Rosa D."/>
            <person name="Pizarro-Tobias P."/>
            <person name="Valverde-Corredor A."/>
            <person name="Niqui J.L."/>
            <person name="Trivino J.C."/>
            <person name="Roca A."/>
            <person name="Mercado-Blanco J."/>
        </authorList>
    </citation>
    <scope>NUCLEOTIDE SEQUENCE [LARGE SCALE GENOMIC DNA]</scope>
    <source>
        <strain evidence="1 2">PIC167</strain>
    </source>
</reference>
<gene>
    <name evidence="1" type="ORF">C1I60_13515</name>
</gene>
<dbReference type="EMBL" id="PNXQ01000012">
    <property type="protein sequence ID" value="TKH44333.1"/>
    <property type="molecule type" value="Genomic_DNA"/>
</dbReference>
<protein>
    <submittedName>
        <fullName evidence="1">Uncharacterized protein</fullName>
    </submittedName>
</protein>
<evidence type="ECO:0000313" key="1">
    <source>
        <dbReference type="EMBL" id="TKH44333.1"/>
    </source>
</evidence>
<evidence type="ECO:0000313" key="2">
    <source>
        <dbReference type="Proteomes" id="UP000308114"/>
    </source>
</evidence>
<name>A0A4U2PX79_9BACL</name>
<dbReference type="RefSeq" id="WP_137062159.1">
    <property type="nucleotide sequence ID" value="NZ_PNXQ01000012.1"/>
</dbReference>
<proteinExistence type="predicted"/>
<accession>A0A4U2PX79</accession>